<name>A0A9R0DKV7_SPOFR</name>
<feature type="chain" id="PRO_5040437897" evidence="1">
    <location>
        <begin position="18"/>
        <end position="105"/>
    </location>
</feature>
<keyword evidence="4" id="KW-0483">Metalloprotease inhibitor</keyword>
<feature type="domain" description="TIL" evidence="2">
    <location>
        <begin position="29"/>
        <end position="87"/>
    </location>
</feature>
<dbReference type="SUPFAM" id="SSF57567">
    <property type="entry name" value="Serine protease inhibitors"/>
    <property type="match status" value="1"/>
</dbReference>
<keyword evidence="4" id="KW-0646">Protease inhibitor</keyword>
<evidence type="ECO:0000313" key="3">
    <source>
        <dbReference type="Proteomes" id="UP000829999"/>
    </source>
</evidence>
<dbReference type="AlphaFoldDB" id="A0A9R0DKV7"/>
<dbReference type="Pfam" id="PF01826">
    <property type="entry name" value="TIL"/>
    <property type="match status" value="1"/>
</dbReference>
<evidence type="ECO:0000259" key="2">
    <source>
        <dbReference type="Pfam" id="PF01826"/>
    </source>
</evidence>
<dbReference type="GeneID" id="118282209"/>
<feature type="signal peptide" evidence="1">
    <location>
        <begin position="1"/>
        <end position="17"/>
    </location>
</feature>
<keyword evidence="1" id="KW-0732">Signal</keyword>
<organism evidence="3 4">
    <name type="scientific">Spodoptera frugiperda</name>
    <name type="common">Fall armyworm</name>
    <dbReference type="NCBI Taxonomy" id="7108"/>
    <lineage>
        <taxon>Eukaryota</taxon>
        <taxon>Metazoa</taxon>
        <taxon>Ecdysozoa</taxon>
        <taxon>Arthropoda</taxon>
        <taxon>Hexapoda</taxon>
        <taxon>Insecta</taxon>
        <taxon>Pterygota</taxon>
        <taxon>Neoptera</taxon>
        <taxon>Endopterygota</taxon>
        <taxon>Lepidoptera</taxon>
        <taxon>Glossata</taxon>
        <taxon>Ditrysia</taxon>
        <taxon>Noctuoidea</taxon>
        <taxon>Noctuidae</taxon>
        <taxon>Amphipyrinae</taxon>
        <taxon>Spodoptera</taxon>
    </lineage>
</organism>
<reference evidence="4" key="1">
    <citation type="submission" date="2025-08" db="UniProtKB">
        <authorList>
            <consortium name="RefSeq"/>
        </authorList>
    </citation>
    <scope>IDENTIFICATION</scope>
    <source>
        <tissue evidence="4">Whole larval tissue</tissue>
    </source>
</reference>
<accession>A0A9R0DKV7</accession>
<keyword evidence="3" id="KW-1185">Reference proteome</keyword>
<gene>
    <name evidence="4" type="primary">LOC118282209</name>
</gene>
<dbReference type="InterPro" id="IPR002919">
    <property type="entry name" value="TIL_dom"/>
</dbReference>
<dbReference type="Proteomes" id="UP000829999">
    <property type="component" value="Chromosome 20"/>
</dbReference>
<dbReference type="InterPro" id="IPR036084">
    <property type="entry name" value="Ser_inhib-like_sf"/>
</dbReference>
<evidence type="ECO:0000256" key="1">
    <source>
        <dbReference type="SAM" id="SignalP"/>
    </source>
</evidence>
<evidence type="ECO:0000313" key="4">
    <source>
        <dbReference type="RefSeq" id="XP_035459066.2"/>
    </source>
</evidence>
<protein>
    <submittedName>
        <fullName evidence="4">Inducible metalloproteinase inhibitor protein-like isoform X2</fullName>
    </submittedName>
</protein>
<dbReference type="RefSeq" id="XP_035459066.2">
    <property type="nucleotide sequence ID" value="XM_035603173.2"/>
</dbReference>
<dbReference type="Gene3D" id="2.10.25.10">
    <property type="entry name" value="Laminin"/>
    <property type="match status" value="1"/>
</dbReference>
<sequence>MFKSIVLFSCCIVLSAAYTTKEPTPICKGENEVYTDCKQTCPPEICFSIVAFYDCYDKPACAEKGCACKPGYLRKGTNTSCVPLCECPELVNAPECMAKKAKTLN</sequence>
<keyword evidence="4" id="KW-0481">Metalloenzyme inhibitor</keyword>
<proteinExistence type="predicted"/>
<dbReference type="GO" id="GO:0030414">
    <property type="term" value="F:peptidase inhibitor activity"/>
    <property type="evidence" value="ECO:0007669"/>
    <property type="project" value="UniProtKB-KW"/>
</dbReference>